<feature type="region of interest" description="Disordered" evidence="7">
    <location>
        <begin position="92"/>
        <end position="132"/>
    </location>
</feature>
<comment type="caution">
    <text evidence="9">The sequence shown here is derived from an EMBL/GenBank/DDBJ whole genome shotgun (WGS) entry which is preliminary data.</text>
</comment>
<organism evidence="9 10">
    <name type="scientific">Malus domestica</name>
    <name type="common">Apple</name>
    <name type="synonym">Pyrus malus</name>
    <dbReference type="NCBI Taxonomy" id="3750"/>
    <lineage>
        <taxon>Eukaryota</taxon>
        <taxon>Viridiplantae</taxon>
        <taxon>Streptophyta</taxon>
        <taxon>Embryophyta</taxon>
        <taxon>Tracheophyta</taxon>
        <taxon>Spermatophyta</taxon>
        <taxon>Magnoliopsida</taxon>
        <taxon>eudicotyledons</taxon>
        <taxon>Gunneridae</taxon>
        <taxon>Pentapetalae</taxon>
        <taxon>rosids</taxon>
        <taxon>fabids</taxon>
        <taxon>Rosales</taxon>
        <taxon>Rosaceae</taxon>
        <taxon>Amygdaloideae</taxon>
        <taxon>Maleae</taxon>
        <taxon>Malus</taxon>
    </lineage>
</organism>
<dbReference type="CDD" id="cd00018">
    <property type="entry name" value="AP2"/>
    <property type="match status" value="1"/>
</dbReference>
<feature type="compositionally biased region" description="Basic and acidic residues" evidence="7">
    <location>
        <begin position="314"/>
        <end position="324"/>
    </location>
</feature>
<dbReference type="PANTHER" id="PTHR31190:SF167">
    <property type="entry name" value="ETHYLENE-RESPONSIVE TRANSCRIPTION FACTOR ERF112"/>
    <property type="match status" value="1"/>
</dbReference>
<evidence type="ECO:0000256" key="6">
    <source>
        <dbReference type="ARBA" id="ARBA00024343"/>
    </source>
</evidence>
<feature type="region of interest" description="Disordered" evidence="7">
    <location>
        <begin position="279"/>
        <end position="324"/>
    </location>
</feature>
<dbReference type="GO" id="GO:0003677">
    <property type="term" value="F:DNA binding"/>
    <property type="evidence" value="ECO:0007669"/>
    <property type="project" value="UniProtKB-KW"/>
</dbReference>
<dbReference type="GO" id="GO:0003700">
    <property type="term" value="F:DNA-binding transcription factor activity"/>
    <property type="evidence" value="ECO:0007669"/>
    <property type="project" value="InterPro"/>
</dbReference>
<keyword evidence="10" id="KW-1185">Reference proteome</keyword>
<dbReference type="SUPFAM" id="SSF54171">
    <property type="entry name" value="DNA-binding domain"/>
    <property type="match status" value="1"/>
</dbReference>
<evidence type="ECO:0000256" key="3">
    <source>
        <dbReference type="ARBA" id="ARBA00023125"/>
    </source>
</evidence>
<dbReference type="EMBL" id="RDQH01000342">
    <property type="protein sequence ID" value="RXH71687.1"/>
    <property type="molecule type" value="Genomic_DNA"/>
</dbReference>
<evidence type="ECO:0000256" key="5">
    <source>
        <dbReference type="ARBA" id="ARBA00023242"/>
    </source>
</evidence>
<evidence type="ECO:0000313" key="9">
    <source>
        <dbReference type="EMBL" id="RXH71687.1"/>
    </source>
</evidence>
<reference evidence="9 10" key="1">
    <citation type="submission" date="2018-10" db="EMBL/GenBank/DDBJ databases">
        <title>A high-quality apple genome assembly.</title>
        <authorList>
            <person name="Hu J."/>
        </authorList>
    </citation>
    <scope>NUCLEOTIDE SEQUENCE [LARGE SCALE GENOMIC DNA]</scope>
    <source>
        <strain evidence="10">cv. HFTH1</strain>
        <tissue evidence="9">Young leaf</tissue>
    </source>
</reference>
<evidence type="ECO:0000256" key="4">
    <source>
        <dbReference type="ARBA" id="ARBA00023163"/>
    </source>
</evidence>
<dbReference type="InterPro" id="IPR036955">
    <property type="entry name" value="AP2/ERF_dom_sf"/>
</dbReference>
<dbReference type="SMART" id="SM00380">
    <property type="entry name" value="AP2"/>
    <property type="match status" value="1"/>
</dbReference>
<dbReference type="Pfam" id="PF00847">
    <property type="entry name" value="AP2"/>
    <property type="match status" value="1"/>
</dbReference>
<dbReference type="STRING" id="3750.A0A498HQH8"/>
<dbReference type="Proteomes" id="UP000290289">
    <property type="component" value="Chromosome 16"/>
</dbReference>
<dbReference type="FunFam" id="3.30.730.10:FF:000001">
    <property type="entry name" value="Ethylene-responsive transcription factor 2"/>
    <property type="match status" value="1"/>
</dbReference>
<feature type="region of interest" description="Disordered" evidence="7">
    <location>
        <begin position="26"/>
        <end position="67"/>
    </location>
</feature>
<dbReference type="PROSITE" id="PS51032">
    <property type="entry name" value="AP2_ERF"/>
    <property type="match status" value="1"/>
</dbReference>
<gene>
    <name evidence="9" type="ORF">DVH24_025188</name>
</gene>
<dbReference type="Gene3D" id="3.30.730.10">
    <property type="entry name" value="AP2/ERF domain"/>
    <property type="match status" value="1"/>
</dbReference>
<feature type="compositionally biased region" description="Polar residues" evidence="7">
    <location>
        <begin position="98"/>
        <end position="109"/>
    </location>
</feature>
<evidence type="ECO:0000256" key="1">
    <source>
        <dbReference type="ARBA" id="ARBA00004123"/>
    </source>
</evidence>
<name>A0A498HQH8_MALDO</name>
<feature type="domain" description="AP2/ERF" evidence="8">
    <location>
        <begin position="130"/>
        <end position="187"/>
    </location>
</feature>
<keyword evidence="4" id="KW-0804">Transcription</keyword>
<dbReference type="PANTHER" id="PTHR31190">
    <property type="entry name" value="DNA-BINDING DOMAIN"/>
    <property type="match status" value="1"/>
</dbReference>
<dbReference type="GO" id="GO:0009873">
    <property type="term" value="P:ethylene-activated signaling pathway"/>
    <property type="evidence" value="ECO:0007669"/>
    <property type="project" value="InterPro"/>
</dbReference>
<dbReference type="InterPro" id="IPR044808">
    <property type="entry name" value="ERF_plant"/>
</dbReference>
<feature type="compositionally biased region" description="Low complexity" evidence="7">
    <location>
        <begin position="284"/>
        <end position="305"/>
    </location>
</feature>
<keyword evidence="5" id="KW-0539">Nucleus</keyword>
<dbReference type="AlphaFoldDB" id="A0A498HQH8"/>
<proteinExistence type="inferred from homology"/>
<keyword evidence="3" id="KW-0238">DNA-binding</keyword>
<keyword evidence="2" id="KW-0805">Transcription regulation</keyword>
<evidence type="ECO:0000256" key="7">
    <source>
        <dbReference type="SAM" id="MobiDB-lite"/>
    </source>
</evidence>
<accession>A0A498HQH8</accession>
<dbReference type="InterPro" id="IPR001471">
    <property type="entry name" value="AP2/ERF_dom"/>
</dbReference>
<dbReference type="PRINTS" id="PR00367">
    <property type="entry name" value="ETHRSPELEMNT"/>
</dbReference>
<dbReference type="InterPro" id="IPR016177">
    <property type="entry name" value="DNA-bd_dom_sf"/>
</dbReference>
<comment type="subcellular location">
    <subcellularLocation>
        <location evidence="1">Nucleus</location>
    </subcellularLocation>
</comment>
<evidence type="ECO:0000313" key="10">
    <source>
        <dbReference type="Proteomes" id="UP000290289"/>
    </source>
</evidence>
<dbReference type="GO" id="GO:0005634">
    <property type="term" value="C:nucleus"/>
    <property type="evidence" value="ECO:0007669"/>
    <property type="project" value="UniProtKB-SubCell"/>
</dbReference>
<evidence type="ECO:0000259" key="8">
    <source>
        <dbReference type="PROSITE" id="PS51032"/>
    </source>
</evidence>
<evidence type="ECO:0000256" key="2">
    <source>
        <dbReference type="ARBA" id="ARBA00023015"/>
    </source>
</evidence>
<feature type="compositionally biased region" description="Basic and acidic residues" evidence="7">
    <location>
        <begin position="49"/>
        <end position="62"/>
    </location>
</feature>
<protein>
    <recommendedName>
        <fullName evidence="8">AP2/ERF domain-containing protein</fullName>
    </recommendedName>
</protein>
<comment type="similarity">
    <text evidence="6">Belongs to the AP2/ERF transcription factor family. ERF subfamily.</text>
</comment>
<sequence length="324" mass="36304">MECTTIQEQLKDYLASSYKLRYTHIRSSSSPGLKVDRRHGKRPLPSEASEEKEREDHPHLHDFPSNYESSWTEADMSAMVSALTQVIGTTDDHAAVQPNPTSISDSSLLVKQEPDRSQPVQDQEPVRRRHYRGVRQRPWGKWAAEIRDPKKAARVWLGTFETAEDAAIAYDNAALKFKGTKAKLNFPERVQGKTDLGILMGSSGSTTSSSGAASTQRTQNLMTPAGHIVNPQPAPAPLMMSQQPETFPDLYQYARLLSGNDADFYNYSSYPFNQDPRFTSRFLPSSTHFSSSTASQDSQPPQQGQQDHEEDGGNEDRNWSNPRE</sequence>